<dbReference type="PANTHER" id="PTHR37563">
    <property type="entry name" value="PHYTANOYL-COA DIOXYGENASE FAMILY PROTEIN (AFU_ORTHOLOGUE AFUA_2G03330)"/>
    <property type="match status" value="1"/>
</dbReference>
<dbReference type="Proteomes" id="UP000509510">
    <property type="component" value="Chromosome V"/>
</dbReference>
<evidence type="ECO:0008006" key="4">
    <source>
        <dbReference type="Google" id="ProtNLM"/>
    </source>
</evidence>
<dbReference type="PANTHER" id="PTHR37563:SF2">
    <property type="entry name" value="PHYTANOYL-COA DIOXYGENASE FAMILY PROTEIN (AFU_ORTHOLOGUE AFUA_2G03330)"/>
    <property type="match status" value="1"/>
</dbReference>
<organism evidence="2 3">
    <name type="scientific">Talaromyces rugulosus</name>
    <name type="common">Penicillium rugulosum</name>
    <dbReference type="NCBI Taxonomy" id="121627"/>
    <lineage>
        <taxon>Eukaryota</taxon>
        <taxon>Fungi</taxon>
        <taxon>Dikarya</taxon>
        <taxon>Ascomycota</taxon>
        <taxon>Pezizomycotina</taxon>
        <taxon>Eurotiomycetes</taxon>
        <taxon>Eurotiomycetidae</taxon>
        <taxon>Eurotiales</taxon>
        <taxon>Trichocomaceae</taxon>
        <taxon>Talaromyces</taxon>
        <taxon>Talaromyces sect. Islandici</taxon>
    </lineage>
</organism>
<keyword evidence="3" id="KW-1185">Reference proteome</keyword>
<accession>A0A7H8R622</accession>
<dbReference type="RefSeq" id="XP_035347998.1">
    <property type="nucleotide sequence ID" value="XM_035492105.1"/>
</dbReference>
<evidence type="ECO:0000313" key="3">
    <source>
        <dbReference type="Proteomes" id="UP000509510"/>
    </source>
</evidence>
<feature type="compositionally biased region" description="Polar residues" evidence="1">
    <location>
        <begin position="1"/>
        <end position="10"/>
    </location>
</feature>
<dbReference type="InterPro" id="IPR008775">
    <property type="entry name" value="Phytyl_CoA_dOase-like"/>
</dbReference>
<protein>
    <recommendedName>
        <fullName evidence="4">Phytanoyl-CoA dioxygenase</fullName>
    </recommendedName>
</protein>
<gene>
    <name evidence="2" type="ORF">TRUGW13939_08980</name>
</gene>
<evidence type="ECO:0000313" key="2">
    <source>
        <dbReference type="EMBL" id="QKX61824.1"/>
    </source>
</evidence>
<dbReference type="Gene3D" id="2.60.120.620">
    <property type="entry name" value="q2cbj1_9rhob like domain"/>
    <property type="match status" value="1"/>
</dbReference>
<dbReference type="GeneID" id="55996464"/>
<sequence>MLSTQKSSHPISIRPSRAELDTSKLSPQNLEVAIRSLHQDGLVMIEDLIPHKALDYLNEKMVSDGLALQGRKNEGPYNYNRGNIQQDPPPVRQYFDKNIFLNPMVTQVTSTMLGPMPKWTFCSGNSAMPPTPETPPTSQPVHSDADFEHPKHPFALVVNVPLITMTPKNGSTEIWLGTHTDTGLDVQEGRHGERSSGRINTTALENQRAVRPPCQPVVPKGAVVIRDLRLWHCGVGNQTEDVRVMLAMIHFAPWYRNPMKLELADDVKEIVEKETELEIPVNWVPREQALHRYLNRGFGNSYDFGQSP</sequence>
<dbReference type="AlphaFoldDB" id="A0A7H8R622"/>
<dbReference type="SUPFAM" id="SSF51197">
    <property type="entry name" value="Clavaminate synthase-like"/>
    <property type="match status" value="1"/>
</dbReference>
<dbReference type="EMBL" id="CP055902">
    <property type="protein sequence ID" value="QKX61824.1"/>
    <property type="molecule type" value="Genomic_DNA"/>
</dbReference>
<dbReference type="OrthoDB" id="407832at2759"/>
<dbReference type="KEGG" id="trg:TRUGW13939_08980"/>
<proteinExistence type="predicted"/>
<dbReference type="InterPro" id="IPR051961">
    <property type="entry name" value="Fungal_Metabolite_Diox"/>
</dbReference>
<reference evidence="3" key="1">
    <citation type="submission" date="2020-06" db="EMBL/GenBank/DDBJ databases">
        <title>A chromosome-scale genome assembly of Talaromyces rugulosus W13939.</title>
        <authorList>
            <person name="Wang B."/>
            <person name="Guo L."/>
            <person name="Ye K."/>
            <person name="Wang L."/>
        </authorList>
    </citation>
    <scope>NUCLEOTIDE SEQUENCE [LARGE SCALE GENOMIC DNA]</scope>
    <source>
        <strain evidence="3">W13939</strain>
    </source>
</reference>
<dbReference type="Pfam" id="PF05721">
    <property type="entry name" value="PhyH"/>
    <property type="match status" value="1"/>
</dbReference>
<feature type="region of interest" description="Disordered" evidence="1">
    <location>
        <begin position="1"/>
        <end position="24"/>
    </location>
</feature>
<name>A0A7H8R622_TALRU</name>
<evidence type="ECO:0000256" key="1">
    <source>
        <dbReference type="SAM" id="MobiDB-lite"/>
    </source>
</evidence>